<evidence type="ECO:0000256" key="11">
    <source>
        <dbReference type="ARBA" id="ARBA00023316"/>
    </source>
</evidence>
<comment type="pathway">
    <text evidence="1 12 13">Cell wall biogenesis; peptidoglycan biosynthesis.</text>
</comment>
<dbReference type="GO" id="GO:0071555">
    <property type="term" value="P:cell wall organization"/>
    <property type="evidence" value="ECO:0007669"/>
    <property type="project" value="UniProtKB-KW"/>
</dbReference>
<name>A0AAE3IU60_9BACI</name>
<dbReference type="InterPro" id="IPR036565">
    <property type="entry name" value="Mur-like_cat_sf"/>
</dbReference>
<dbReference type="SUPFAM" id="SSF63418">
    <property type="entry name" value="MurE/MurF N-terminal domain"/>
    <property type="match status" value="1"/>
</dbReference>
<feature type="modified residue" description="N6-carboxylysine" evidence="12">
    <location>
        <position position="218"/>
    </location>
</feature>
<evidence type="ECO:0000313" key="18">
    <source>
        <dbReference type="Proteomes" id="UP001209318"/>
    </source>
</evidence>
<dbReference type="InterPro" id="IPR005761">
    <property type="entry name" value="UDP-N-AcMur-Glu-dNH2Pim_ligase"/>
</dbReference>
<comment type="PTM">
    <text evidence="12">Carboxylation is probably crucial for Mg(2+) binding and, consequently, for the gamma-phosphate positioning of ATP.</text>
</comment>
<dbReference type="Pfam" id="PF08245">
    <property type="entry name" value="Mur_ligase_M"/>
    <property type="match status" value="1"/>
</dbReference>
<dbReference type="Pfam" id="PF02875">
    <property type="entry name" value="Mur_ligase_C"/>
    <property type="match status" value="1"/>
</dbReference>
<dbReference type="Proteomes" id="UP001209318">
    <property type="component" value="Unassembled WGS sequence"/>
</dbReference>
<keyword evidence="6 12" id="KW-0547">Nucleotide-binding</keyword>
<dbReference type="PANTHER" id="PTHR23135">
    <property type="entry name" value="MUR LIGASE FAMILY MEMBER"/>
    <property type="match status" value="1"/>
</dbReference>
<dbReference type="InterPro" id="IPR000713">
    <property type="entry name" value="Mur_ligase_N"/>
</dbReference>
<comment type="function">
    <text evidence="12">Catalyzes the addition of an amino acid to the nucleotide precursor UDP-N-acetylmuramoyl-L-alanyl-D-glutamate (UMAG) in the biosynthesis of bacterial cell-wall peptidoglycan.</text>
</comment>
<protein>
    <recommendedName>
        <fullName evidence="12">UDP-N-acetylmuramyl-tripeptide synthetase</fullName>
        <ecNumber evidence="12">6.3.2.-</ecNumber>
    </recommendedName>
    <alternativeName>
        <fullName evidence="12">UDP-MurNAc-tripeptide synthetase</fullName>
    </alternativeName>
</protein>
<feature type="domain" description="Mur ligase N-terminal catalytic" evidence="14">
    <location>
        <begin position="28"/>
        <end position="98"/>
    </location>
</feature>
<evidence type="ECO:0000256" key="8">
    <source>
        <dbReference type="ARBA" id="ARBA00022960"/>
    </source>
</evidence>
<keyword evidence="9 12" id="KW-0573">Peptidoglycan synthesis</keyword>
<feature type="binding site" evidence="12">
    <location>
        <position position="32"/>
    </location>
    <ligand>
        <name>UDP-N-acetyl-alpha-D-muramoyl-L-alanyl-D-glutamate</name>
        <dbReference type="ChEBI" id="CHEBI:83900"/>
    </ligand>
</feature>
<dbReference type="Pfam" id="PF01225">
    <property type="entry name" value="Mur_ligase"/>
    <property type="match status" value="1"/>
</dbReference>
<dbReference type="SUPFAM" id="SSF53244">
    <property type="entry name" value="MurD-like peptide ligases, peptide-binding domain"/>
    <property type="match status" value="1"/>
</dbReference>
<keyword evidence="7 12" id="KW-0067">ATP-binding</keyword>
<dbReference type="InterPro" id="IPR013221">
    <property type="entry name" value="Mur_ligase_cen"/>
</dbReference>
<keyword evidence="18" id="KW-1185">Reference proteome</keyword>
<reference evidence="17" key="1">
    <citation type="submission" date="2022-10" db="EMBL/GenBank/DDBJ databases">
        <title>Description of Fervidibacillus gen. nov. in the family Fervidibacillaceae fam. nov. with two species, Fervidibacillus albus sp. nov., and Fervidibacillus halotolerans sp. nov., isolated from tidal flat sediments.</title>
        <authorList>
            <person name="Kwon K.K."/>
            <person name="Yang S.-H."/>
        </authorList>
    </citation>
    <scope>NUCLEOTIDE SEQUENCE</scope>
    <source>
        <strain evidence="17">JCM 19140</strain>
    </source>
</reference>
<evidence type="ECO:0000256" key="4">
    <source>
        <dbReference type="ARBA" id="ARBA00022598"/>
    </source>
</evidence>
<keyword evidence="11 12" id="KW-0961">Cell wall biogenesis/degradation</keyword>
<dbReference type="AlphaFoldDB" id="A0AAE3IU60"/>
<keyword evidence="5 12" id="KW-0132">Cell division</keyword>
<comment type="subcellular location">
    <subcellularLocation>
        <location evidence="12 13">Cytoplasm</location>
    </subcellularLocation>
</comment>
<evidence type="ECO:0000256" key="2">
    <source>
        <dbReference type="ARBA" id="ARBA00005898"/>
    </source>
</evidence>
<comment type="similarity">
    <text evidence="2 12">Belongs to the MurCDEF family. MurE subfamily.</text>
</comment>
<dbReference type="InterPro" id="IPR035911">
    <property type="entry name" value="MurE/MurF_N"/>
</dbReference>
<dbReference type="NCBIfam" id="TIGR01085">
    <property type="entry name" value="murE"/>
    <property type="match status" value="1"/>
</dbReference>
<keyword evidence="3 12" id="KW-0963">Cytoplasm</keyword>
<feature type="domain" description="Mur ligase central" evidence="16">
    <location>
        <begin position="110"/>
        <end position="305"/>
    </location>
</feature>
<evidence type="ECO:0000256" key="13">
    <source>
        <dbReference type="RuleBase" id="RU004135"/>
    </source>
</evidence>
<sequence>MKLKHVLKNLPFESNLPKYLENLEIIGIADNSMEVADNFLFIAVKGIHTDGHDYIEEAIANGAAIIIGEKPMSYKTSIPYLQVDNSRKAVGQIAKNFYNNPAANKTMVGITGTNGKTTTSYLIKHLLENSGKTCTLIGTIENIINGEVFHSYNTTPSALVLQKILAESKDEVVIMEVSSHGLSQHRVEGIEFDYCLFTNLDHEHLDYHETMDNYFQTKLLLFDYLKKHGKAIVNSDNPWGEKLANILKMRRIPVYSIGKAPANQMQIRSFNNSTIEFSDNNDLIQMKSPIAGVHNMYNILMAYTCATLFGINKSAIMSSLSKFRGVNGRFEMFKHTNGATIIVDYAHTQDAVLHCLTTAKQFSANHITHIFGFRGDRDISKRKEMLTVSSILSDRYILTFDDLNSMSESAMTQQLNQLQTNYGNEKGRIITDRTLAIQWAMENSHAQDWILITGKGHEKYKQLFQLPTESDKETVLYVMEQNYRKHFQDDDALLSQGTMEDEDFEIYPN</sequence>
<dbReference type="Gene3D" id="3.40.1190.10">
    <property type="entry name" value="Mur-like, catalytic domain"/>
    <property type="match status" value="1"/>
</dbReference>
<evidence type="ECO:0000256" key="1">
    <source>
        <dbReference type="ARBA" id="ARBA00004752"/>
    </source>
</evidence>
<accession>A0AAE3IU60</accession>
<evidence type="ECO:0000256" key="6">
    <source>
        <dbReference type="ARBA" id="ARBA00022741"/>
    </source>
</evidence>
<feature type="binding site" evidence="12">
    <location>
        <position position="184"/>
    </location>
    <ligand>
        <name>UDP-N-acetyl-alpha-D-muramoyl-L-alanyl-D-glutamate</name>
        <dbReference type="ChEBI" id="CHEBI:83900"/>
    </ligand>
</feature>
<keyword evidence="12" id="KW-0460">Magnesium</keyword>
<feature type="binding site" evidence="12">
    <location>
        <position position="186"/>
    </location>
    <ligand>
        <name>UDP-N-acetyl-alpha-D-muramoyl-L-alanyl-D-glutamate</name>
        <dbReference type="ChEBI" id="CHEBI:83900"/>
    </ligand>
</feature>
<dbReference type="Gene3D" id="3.90.190.20">
    <property type="entry name" value="Mur ligase, C-terminal domain"/>
    <property type="match status" value="1"/>
</dbReference>
<feature type="binding site" evidence="12">
    <location>
        <begin position="112"/>
        <end position="118"/>
    </location>
    <ligand>
        <name>ATP</name>
        <dbReference type="ChEBI" id="CHEBI:30616"/>
    </ligand>
</feature>
<gene>
    <name evidence="12" type="primary">murE</name>
    <name evidence="17" type="ORF">OEV98_04810</name>
</gene>
<dbReference type="EMBL" id="JAOUSF010000002">
    <property type="protein sequence ID" value="MCU9612869.1"/>
    <property type="molecule type" value="Genomic_DNA"/>
</dbReference>
<dbReference type="PROSITE" id="PS01011">
    <property type="entry name" value="FOLYLPOLYGLU_SYNT_1"/>
    <property type="match status" value="1"/>
</dbReference>
<evidence type="ECO:0000256" key="5">
    <source>
        <dbReference type="ARBA" id="ARBA00022618"/>
    </source>
</evidence>
<comment type="caution">
    <text evidence="17">The sequence shown here is derived from an EMBL/GenBank/DDBJ whole genome shotgun (WGS) entry which is preliminary data.</text>
</comment>
<dbReference type="GO" id="GO:0004326">
    <property type="term" value="F:tetrahydrofolylpolyglutamate synthase activity"/>
    <property type="evidence" value="ECO:0007669"/>
    <property type="project" value="InterPro"/>
</dbReference>
<evidence type="ECO:0000256" key="3">
    <source>
        <dbReference type="ARBA" id="ARBA00022490"/>
    </source>
</evidence>
<dbReference type="SUPFAM" id="SSF53623">
    <property type="entry name" value="MurD-like peptide ligases, catalytic domain"/>
    <property type="match status" value="1"/>
</dbReference>
<dbReference type="NCBIfam" id="NF001126">
    <property type="entry name" value="PRK00139.1-4"/>
    <property type="match status" value="1"/>
</dbReference>
<feature type="binding site" evidence="12">
    <location>
        <position position="153"/>
    </location>
    <ligand>
        <name>UDP-N-acetyl-alpha-D-muramoyl-L-alanyl-D-glutamate</name>
        <dbReference type="ChEBI" id="CHEBI:83900"/>
    </ligand>
</feature>
<dbReference type="GO" id="GO:0005524">
    <property type="term" value="F:ATP binding"/>
    <property type="evidence" value="ECO:0007669"/>
    <property type="project" value="UniProtKB-UniRule"/>
</dbReference>
<feature type="binding site" evidence="12">
    <location>
        <begin position="154"/>
        <end position="155"/>
    </location>
    <ligand>
        <name>UDP-N-acetyl-alpha-D-muramoyl-L-alanyl-D-glutamate</name>
        <dbReference type="ChEBI" id="CHEBI:83900"/>
    </ligand>
</feature>
<keyword evidence="4 12" id="KW-0436">Ligase</keyword>
<dbReference type="InterPro" id="IPR004101">
    <property type="entry name" value="Mur_ligase_C"/>
</dbReference>
<comment type="caution">
    <text evidence="12">Lacks conserved residue(s) required for the propagation of feature annotation.</text>
</comment>
<dbReference type="GO" id="GO:0005737">
    <property type="term" value="C:cytoplasm"/>
    <property type="evidence" value="ECO:0007669"/>
    <property type="project" value="UniProtKB-SubCell"/>
</dbReference>
<dbReference type="GO" id="GO:0051301">
    <property type="term" value="P:cell division"/>
    <property type="evidence" value="ECO:0007669"/>
    <property type="project" value="UniProtKB-KW"/>
</dbReference>
<dbReference type="GO" id="GO:0000287">
    <property type="term" value="F:magnesium ion binding"/>
    <property type="evidence" value="ECO:0007669"/>
    <property type="project" value="UniProtKB-UniRule"/>
</dbReference>
<evidence type="ECO:0000259" key="16">
    <source>
        <dbReference type="Pfam" id="PF08245"/>
    </source>
</evidence>
<dbReference type="InterPro" id="IPR018109">
    <property type="entry name" value="Folylpolyglutamate_synth_CS"/>
</dbReference>
<organism evidence="17 18">
    <name type="scientific">Perspicuibacillus lycopersici</name>
    <dbReference type="NCBI Taxonomy" id="1325689"/>
    <lineage>
        <taxon>Bacteria</taxon>
        <taxon>Bacillati</taxon>
        <taxon>Bacillota</taxon>
        <taxon>Bacilli</taxon>
        <taxon>Bacillales</taxon>
        <taxon>Bacillaceae</taxon>
        <taxon>Perspicuibacillus</taxon>
    </lineage>
</organism>
<evidence type="ECO:0000256" key="7">
    <source>
        <dbReference type="ARBA" id="ARBA00022840"/>
    </source>
</evidence>
<dbReference type="PANTHER" id="PTHR23135:SF4">
    <property type="entry name" value="UDP-N-ACETYLMURAMOYL-L-ALANYL-D-GLUTAMATE--2,6-DIAMINOPIMELATE LIGASE MURE HOMOLOG, CHLOROPLASTIC"/>
    <property type="match status" value="1"/>
</dbReference>
<dbReference type="GO" id="GO:0009252">
    <property type="term" value="P:peptidoglycan biosynthetic process"/>
    <property type="evidence" value="ECO:0007669"/>
    <property type="project" value="UniProtKB-UniRule"/>
</dbReference>
<dbReference type="RefSeq" id="WP_263072080.1">
    <property type="nucleotide sequence ID" value="NZ_JAOUSF010000002.1"/>
</dbReference>
<keyword evidence="10 12" id="KW-0131">Cell cycle</keyword>
<dbReference type="HAMAP" id="MF_00208">
    <property type="entry name" value="MurE"/>
    <property type="match status" value="1"/>
</dbReference>
<dbReference type="GO" id="GO:0008360">
    <property type="term" value="P:regulation of cell shape"/>
    <property type="evidence" value="ECO:0007669"/>
    <property type="project" value="UniProtKB-KW"/>
</dbReference>
<dbReference type="InterPro" id="IPR036615">
    <property type="entry name" value="Mur_ligase_C_dom_sf"/>
</dbReference>
<comment type="cofactor">
    <cofactor evidence="12">
        <name>Mg(2+)</name>
        <dbReference type="ChEBI" id="CHEBI:18420"/>
    </cofactor>
</comment>
<dbReference type="EC" id="6.3.2.-" evidence="12"/>
<proteinExistence type="inferred from homology"/>
<feature type="domain" description="Mur ligase C-terminal" evidence="15">
    <location>
        <begin position="328"/>
        <end position="456"/>
    </location>
</feature>
<evidence type="ECO:0000313" key="17">
    <source>
        <dbReference type="EMBL" id="MCU9612869.1"/>
    </source>
</evidence>
<keyword evidence="8 12" id="KW-0133">Cell shape</keyword>
<evidence type="ECO:0000256" key="10">
    <source>
        <dbReference type="ARBA" id="ARBA00023306"/>
    </source>
</evidence>
<dbReference type="Gene3D" id="3.40.1390.10">
    <property type="entry name" value="MurE/MurF, N-terminal domain"/>
    <property type="match status" value="1"/>
</dbReference>
<evidence type="ECO:0000256" key="9">
    <source>
        <dbReference type="ARBA" id="ARBA00022984"/>
    </source>
</evidence>
<evidence type="ECO:0000256" key="12">
    <source>
        <dbReference type="HAMAP-Rule" id="MF_00208"/>
    </source>
</evidence>
<feature type="binding site" evidence="12">
    <location>
        <position position="178"/>
    </location>
    <ligand>
        <name>UDP-N-acetyl-alpha-D-muramoyl-L-alanyl-D-glutamate</name>
        <dbReference type="ChEBI" id="CHEBI:83900"/>
    </ligand>
</feature>
<evidence type="ECO:0000259" key="14">
    <source>
        <dbReference type="Pfam" id="PF01225"/>
    </source>
</evidence>
<evidence type="ECO:0000259" key="15">
    <source>
        <dbReference type="Pfam" id="PF02875"/>
    </source>
</evidence>